<dbReference type="CDD" id="cd07716">
    <property type="entry name" value="RNaseZ_short-form-like_MBL-fold"/>
    <property type="match status" value="1"/>
</dbReference>
<reference evidence="2 3" key="1">
    <citation type="submission" date="2023-11" db="EMBL/GenBank/DDBJ databases">
        <authorList>
            <person name="Xu M."/>
            <person name="Jiang T."/>
        </authorList>
    </citation>
    <scope>NUCLEOTIDE SEQUENCE [LARGE SCALE GENOMIC DNA]</scope>
    <source>
        <strain evidence="2 3">SD</strain>
    </source>
</reference>
<keyword evidence="3" id="KW-1185">Reference proteome</keyword>
<evidence type="ECO:0000259" key="1">
    <source>
        <dbReference type="Pfam" id="PF12706"/>
    </source>
</evidence>
<dbReference type="PANTHER" id="PTHR46018:SF7">
    <property type="entry name" value="RIBONUCLEASE Z"/>
    <property type="match status" value="1"/>
</dbReference>
<dbReference type="InterPro" id="IPR036866">
    <property type="entry name" value="RibonucZ/Hydroxyglut_hydro"/>
</dbReference>
<dbReference type="Gene3D" id="3.60.15.10">
    <property type="entry name" value="Ribonuclease Z/Hydroxyacylglutathione hydrolase-like"/>
    <property type="match status" value="1"/>
</dbReference>
<gene>
    <name evidence="2" type="ORF">SK069_06210</name>
</gene>
<name>A0ABU4VHB4_9ACTN</name>
<evidence type="ECO:0000313" key="2">
    <source>
        <dbReference type="EMBL" id="MDX8151178.1"/>
    </source>
</evidence>
<proteinExistence type="predicted"/>
<sequence>MTILGKSPAWQDVDGACSGYLLEEGDFRLLMECGNGVFGKLRQHIDYTSLNACVISHCHADHTLDLVPYSYALVFAPRQQPVPVPPWPGTDHPARPDLHLPPGGSKVMRTVMTAWGMPDLVERAFRTSEYDPDGVLEVGPFRLRFGAVPHFLPAYAIEATSTVTGGRFVYGSDCAPNDELVDFAQGADLLFVEATLPRPERAGPRGHLTAQEAGDHARRAQVGRAVLIHISDEENREVALQRATEAAGDVPVEMGHADAVYEL</sequence>
<dbReference type="Pfam" id="PF12706">
    <property type="entry name" value="Lactamase_B_2"/>
    <property type="match status" value="1"/>
</dbReference>
<dbReference type="Proteomes" id="UP001277761">
    <property type="component" value="Unassembled WGS sequence"/>
</dbReference>
<protein>
    <submittedName>
        <fullName evidence="2">MBL fold metallo-hydrolase</fullName>
    </submittedName>
</protein>
<comment type="caution">
    <text evidence="2">The sequence shown here is derived from an EMBL/GenBank/DDBJ whole genome shotgun (WGS) entry which is preliminary data.</text>
</comment>
<organism evidence="2 3">
    <name type="scientific">Patulibacter brassicae</name>
    <dbReference type="NCBI Taxonomy" id="1705717"/>
    <lineage>
        <taxon>Bacteria</taxon>
        <taxon>Bacillati</taxon>
        <taxon>Actinomycetota</taxon>
        <taxon>Thermoleophilia</taxon>
        <taxon>Solirubrobacterales</taxon>
        <taxon>Patulibacteraceae</taxon>
        <taxon>Patulibacter</taxon>
    </lineage>
</organism>
<dbReference type="InterPro" id="IPR001279">
    <property type="entry name" value="Metallo-B-lactamas"/>
</dbReference>
<dbReference type="SUPFAM" id="SSF56281">
    <property type="entry name" value="Metallo-hydrolase/oxidoreductase"/>
    <property type="match status" value="1"/>
</dbReference>
<dbReference type="RefSeq" id="WP_319953626.1">
    <property type="nucleotide sequence ID" value="NZ_JAXAVX010000002.1"/>
</dbReference>
<accession>A0ABU4VHB4</accession>
<evidence type="ECO:0000313" key="3">
    <source>
        <dbReference type="Proteomes" id="UP001277761"/>
    </source>
</evidence>
<dbReference type="EMBL" id="JAXAVX010000002">
    <property type="protein sequence ID" value="MDX8151178.1"/>
    <property type="molecule type" value="Genomic_DNA"/>
</dbReference>
<feature type="domain" description="Metallo-beta-lactamase" evidence="1">
    <location>
        <begin position="28"/>
        <end position="230"/>
    </location>
</feature>
<dbReference type="PANTHER" id="PTHR46018">
    <property type="entry name" value="ZINC PHOSPHODIESTERASE ELAC PROTEIN 1"/>
    <property type="match status" value="1"/>
</dbReference>